<feature type="region of interest" description="Disordered" evidence="2">
    <location>
        <begin position="1312"/>
        <end position="1337"/>
    </location>
</feature>
<dbReference type="PANTHER" id="PTHR46785">
    <property type="entry name" value="VON WILLEBRAND FACTOR A DOMAIN-CONTAINING PROTEIN 3B"/>
    <property type="match status" value="1"/>
</dbReference>
<proteinExistence type="predicted"/>
<feature type="region of interest" description="Disordered" evidence="2">
    <location>
        <begin position="1219"/>
        <end position="1241"/>
    </location>
</feature>
<dbReference type="Gene3D" id="2.30.30.140">
    <property type="match status" value="2"/>
</dbReference>
<dbReference type="InterPro" id="IPR036465">
    <property type="entry name" value="vWFA_dom_sf"/>
</dbReference>
<dbReference type="EMBL" id="CAJNOC010000258">
    <property type="protein sequence ID" value="CAF0734615.1"/>
    <property type="molecule type" value="Genomic_DNA"/>
</dbReference>
<comment type="caution">
    <text evidence="4">The sequence shown here is derived from an EMBL/GenBank/DDBJ whole genome shotgun (WGS) entry which is preliminary data.</text>
</comment>
<dbReference type="SUPFAM" id="SSF53300">
    <property type="entry name" value="vWA-like"/>
    <property type="match status" value="1"/>
</dbReference>
<organism evidence="4 5">
    <name type="scientific">Brachionus calyciflorus</name>
    <dbReference type="NCBI Taxonomy" id="104777"/>
    <lineage>
        <taxon>Eukaryota</taxon>
        <taxon>Metazoa</taxon>
        <taxon>Spiralia</taxon>
        <taxon>Gnathifera</taxon>
        <taxon>Rotifera</taxon>
        <taxon>Eurotatoria</taxon>
        <taxon>Monogononta</taxon>
        <taxon>Pseudotrocha</taxon>
        <taxon>Ploima</taxon>
        <taxon>Brachionidae</taxon>
        <taxon>Brachionus</taxon>
    </lineage>
</organism>
<feature type="compositionally biased region" description="Basic and acidic residues" evidence="2">
    <location>
        <begin position="1227"/>
        <end position="1241"/>
    </location>
</feature>
<evidence type="ECO:0000256" key="2">
    <source>
        <dbReference type="SAM" id="MobiDB-lite"/>
    </source>
</evidence>
<feature type="coiled-coil region" evidence="1">
    <location>
        <begin position="1281"/>
        <end position="1308"/>
    </location>
</feature>
<dbReference type="Proteomes" id="UP000663879">
    <property type="component" value="Unassembled WGS sequence"/>
</dbReference>
<keyword evidence="5" id="KW-1185">Reference proteome</keyword>
<gene>
    <name evidence="4" type="ORF">OXX778_LOCUS3055</name>
</gene>
<dbReference type="Gene3D" id="3.40.50.410">
    <property type="entry name" value="von Willebrand factor, type A domain"/>
    <property type="match status" value="1"/>
</dbReference>
<protein>
    <recommendedName>
        <fullName evidence="3">VWFA domain-containing protein</fullName>
    </recommendedName>
</protein>
<dbReference type="SMART" id="SM00327">
    <property type="entry name" value="VWA"/>
    <property type="match status" value="1"/>
</dbReference>
<evidence type="ECO:0000313" key="4">
    <source>
        <dbReference type="EMBL" id="CAF0734615.1"/>
    </source>
</evidence>
<dbReference type="PROSITE" id="PS50234">
    <property type="entry name" value="VWFA"/>
    <property type="match status" value="1"/>
</dbReference>
<evidence type="ECO:0000256" key="1">
    <source>
        <dbReference type="SAM" id="Coils"/>
    </source>
</evidence>
<dbReference type="Pfam" id="PF13768">
    <property type="entry name" value="VWA_3"/>
    <property type="match status" value="1"/>
</dbReference>
<feature type="region of interest" description="Disordered" evidence="2">
    <location>
        <begin position="835"/>
        <end position="862"/>
    </location>
</feature>
<reference evidence="4" key="1">
    <citation type="submission" date="2021-02" db="EMBL/GenBank/DDBJ databases">
        <authorList>
            <person name="Nowell W R."/>
        </authorList>
    </citation>
    <scope>NUCLEOTIDE SEQUENCE</scope>
    <source>
        <strain evidence="4">Ploen Becks lab</strain>
    </source>
</reference>
<feature type="region of interest" description="Disordered" evidence="2">
    <location>
        <begin position="1034"/>
        <end position="1060"/>
    </location>
</feature>
<dbReference type="InterPro" id="IPR002035">
    <property type="entry name" value="VWF_A"/>
</dbReference>
<dbReference type="InterPro" id="IPR032770">
    <property type="entry name" value="DUF4537"/>
</dbReference>
<sequence>MTNIDFKFTFNGDENIFRKNVEKYDHSKALSSAAAPCSILDGQLINFDAQKKEFELNPHYPAFCLEMIESDKWIKKYGLVANKLTFENILSMIGFKKQQDYMDQVKKIVASQYSKGLFLQTQSKDGFIYNITVNVNKLIDFANRLEDSIKMFKLRLRWLNSDSRRLFGIVTEHSVCLVVDCKTRDPIKFSQYKNCIIKLLKEQIAKISSFNLIRCSDKIEFFREKAVVVSAQTIEDSIEWLNEWNREFVKVSPDTVTCESVMLAFKDKTIEAIYLISQGLSSNGVRELLFEKSVKLANDLPTCLNVVSFDCTDSETVEYLRRLALNAKGRFHAYCLLKQYEDYTPGPIDPDPTKSKIIMNKRVFGGAPPGSGVKTDLMLIFEEIQSAMEALENLRALIDSMNRAQEQKSPIKTQEIKQNKTNKNRDEEYLTSKEWLEKHGLLSKNLDLFDVLNKVCFRHCDGVIDIKKEPITGKCFFLGDGVRYYQGDAIPSSKLVNAKYCDQFAHVLWNDGTIMHVHVTPELHRSYEQKITIYLQLYEKRIDWLSKGSRELFGTVIENNICILIDTSQSMQLSLDFVKRKLQVLMQEQLKSKQRFNLIAFNSKIFPWRDRMVEVDEFNIKSALDWIKGLNAQGTTNTLTAIRFALSDLNTEAIYLLSDGRPDQEPRQILSQVHLNTRIPIHTISFNCNDSEANKFLSKLAEETKGRYHYFNESGWDADPNGPIPYQSEDIGLLKKEIDKGQKYLQQMSILREECAKLSIGNKNYDNNKILTRRSLDSETKIFQSKYRSKTSFEKSKFGFDVNNGVLNALHDINSLEWVLPETRALLERQFRKQMSVNKEEPKQSQNIKPRKSSPKKNKRPITVDINMNSYSKLSKWLEKNSLSALKLTIFDALLKSERESDTNLLVDELFNAKIWSDIMECAERSKIDKAKFKLVNPSKIDWFTYESKLDDQIRIYKKYLSDSIWSSLPDHEKIILNLKTPVDYFSHKTDLTKALEYSNWPVKKTDIELFENEIDTAMAYRRFASELNEYFNEKSSQEKEMTNKDEDVPGTNRDNQDKKISDVNKSLKNFVKKKENFSIGDKVIAGSSKRGYYYDGKITKVIDSAHYNVKFDNGIVQTNMLFNSIIKKNDTSPYFSVGDYIMARVINEFEQACWVPGIIQTIDTVSTPKVYLILFFNGQQGQNSRVDLIKIDKPVYGYAVNYIKGQIGDKNSILSGFSEQNSKPGLNDDKNENSNKQDKPDTIEIVDQIKSHIDALKLDKKYKKMFDEITKVKERHSSLQQHINENYQELRDDIDQWKETIPQMIKEIEVKIKSPSPIDKTPRPSDRKTKPKKRTSSDLLIDLRKKLPDLMSGESVLARWSDDNWYYLSKIRENLGDFKYMVEDNLGDNEEIYRENIISFRDDLEPLEKNDTVIAAHPDYLLSYAPGQIIAILNDSNIDRFIVKFYDFAEFEVQRNQIFKIPLFKYHKDIEEITEKELKLIGKSVIVRNSNTKLYELGTVLGRTGNGKKYTIKLSNGEEIVSDIVHMFGQMTKIRNFHFKDFILAPRDGYYLPGQVLKTENNLTVRFIDGKEISNIDVKKCFYLSKGYFQDAKKFYKSKVNFNESSDEDDEQVSGYQKLTIDKTSIPIISAKDVINSPNESFKSYK</sequence>
<name>A0A813NER5_9BILA</name>
<keyword evidence="1" id="KW-0175">Coiled coil</keyword>
<dbReference type="Pfam" id="PF15057">
    <property type="entry name" value="DUF4537"/>
    <property type="match status" value="3"/>
</dbReference>
<evidence type="ECO:0000259" key="3">
    <source>
        <dbReference type="PROSITE" id="PS50234"/>
    </source>
</evidence>
<evidence type="ECO:0000313" key="5">
    <source>
        <dbReference type="Proteomes" id="UP000663879"/>
    </source>
</evidence>
<dbReference type="OrthoDB" id="10021393at2759"/>
<feature type="compositionally biased region" description="Basic and acidic residues" evidence="2">
    <location>
        <begin position="1034"/>
        <end position="1048"/>
    </location>
</feature>
<accession>A0A813NER5</accession>
<dbReference type="PANTHER" id="PTHR46785:SF1">
    <property type="entry name" value="VON WILLEBRAND FACTOR A DOMAIN-CONTAINING PROTEIN 3B"/>
    <property type="match status" value="1"/>
</dbReference>
<feature type="domain" description="VWFA" evidence="3">
    <location>
        <begin position="560"/>
        <end position="738"/>
    </location>
</feature>
<feature type="compositionally biased region" description="Basic residues" evidence="2">
    <location>
        <begin position="849"/>
        <end position="860"/>
    </location>
</feature>